<proteinExistence type="predicted"/>
<dbReference type="RefSeq" id="WP_005477735.1">
    <property type="nucleotide sequence ID" value="NZ_KB405067.1"/>
</dbReference>
<evidence type="ECO:0000256" key="2">
    <source>
        <dbReference type="ARBA" id="ARBA00023163"/>
    </source>
</evidence>
<dbReference type="GeneID" id="96266740"/>
<dbReference type="Proteomes" id="UP000030760">
    <property type="component" value="Unassembled WGS sequence"/>
</dbReference>
<dbReference type="NCBIfam" id="TIGR03083">
    <property type="entry name" value="maleylpyruvate isomerase family mycothiol-dependent enzyme"/>
    <property type="match status" value="1"/>
</dbReference>
<name>M3FQ94_9ACTN</name>
<dbReference type="AlphaFoldDB" id="M3FQ94"/>
<dbReference type="InterPro" id="IPR024344">
    <property type="entry name" value="MDMPI_metal-binding"/>
</dbReference>
<dbReference type="Pfam" id="PF13490">
    <property type="entry name" value="zf-HC2"/>
    <property type="match status" value="1"/>
</dbReference>
<evidence type="ECO:0000256" key="1">
    <source>
        <dbReference type="ARBA" id="ARBA00023015"/>
    </source>
</evidence>
<gene>
    <name evidence="5" type="ORF">SBD_2448</name>
</gene>
<feature type="domain" description="Putative zinc-finger" evidence="4">
    <location>
        <begin position="8"/>
        <end position="39"/>
    </location>
</feature>
<dbReference type="InterPro" id="IPR041916">
    <property type="entry name" value="Anti_sigma_zinc_sf"/>
</dbReference>
<organism evidence="5 6">
    <name type="scientific">Streptomyces bottropensis ATCC 25435</name>
    <dbReference type="NCBI Taxonomy" id="1054862"/>
    <lineage>
        <taxon>Bacteria</taxon>
        <taxon>Bacillati</taxon>
        <taxon>Actinomycetota</taxon>
        <taxon>Actinomycetes</taxon>
        <taxon>Kitasatosporales</taxon>
        <taxon>Streptomycetaceae</taxon>
        <taxon>Streptomyces</taxon>
    </lineage>
</organism>
<evidence type="ECO:0000313" key="6">
    <source>
        <dbReference type="Proteomes" id="UP000030760"/>
    </source>
</evidence>
<dbReference type="SUPFAM" id="SSF109854">
    <property type="entry name" value="DinB/YfiT-like putative metalloenzymes"/>
    <property type="match status" value="1"/>
</dbReference>
<dbReference type="Gene3D" id="1.10.10.1320">
    <property type="entry name" value="Anti-sigma factor, zinc-finger domain"/>
    <property type="match status" value="1"/>
</dbReference>
<reference evidence="6" key="1">
    <citation type="journal article" date="2013" name="Genome Announc.">
        <title>Draft Genome Sequence of Streptomyces bottropensis ATCC 25435, a Bottromycin-Producing Actinomycete.</title>
        <authorList>
            <person name="Zhang H."/>
            <person name="Zhou W."/>
            <person name="Zhuang Y."/>
            <person name="Liang X."/>
            <person name="Liu T."/>
        </authorList>
    </citation>
    <scope>NUCLEOTIDE SEQUENCE [LARGE SCALE GENOMIC DNA]</scope>
    <source>
        <strain evidence="6">ATCC 25435</strain>
    </source>
</reference>
<protein>
    <recommendedName>
        <fullName evidence="7">Mycothiol-dependent maleylpyruvate isomerase metal-binding domain-containing protein</fullName>
    </recommendedName>
</protein>
<evidence type="ECO:0000313" key="5">
    <source>
        <dbReference type="EMBL" id="EMF55135.1"/>
    </source>
</evidence>
<evidence type="ECO:0000259" key="3">
    <source>
        <dbReference type="Pfam" id="PF11716"/>
    </source>
</evidence>
<dbReference type="Pfam" id="PF11716">
    <property type="entry name" value="MDMPI_N"/>
    <property type="match status" value="1"/>
</dbReference>
<dbReference type="InterPro" id="IPR017517">
    <property type="entry name" value="Maleyloyr_isom"/>
</dbReference>
<dbReference type="GO" id="GO:0046872">
    <property type="term" value="F:metal ion binding"/>
    <property type="evidence" value="ECO:0007669"/>
    <property type="project" value="InterPro"/>
</dbReference>
<dbReference type="EMBL" id="KB405067">
    <property type="protein sequence ID" value="EMF55135.1"/>
    <property type="molecule type" value="Genomic_DNA"/>
</dbReference>
<keyword evidence="1" id="KW-0805">Transcription regulation</keyword>
<dbReference type="InterPro" id="IPR027383">
    <property type="entry name" value="Znf_put"/>
</dbReference>
<dbReference type="InterPro" id="IPR034660">
    <property type="entry name" value="DinB/YfiT-like"/>
</dbReference>
<sequence>MTNDHDGVRELLAAWAVGALPPGDRRAVPLHLAGCESCAAEAERLRDTVRLLDGGPVPARDGADAPDTGADGVLAPALRSRRPRAAEIAHHAAPYAAAVAGLQALVPEVDGRWGTPVVHDWDAHATVAHLVAADEHLAVRLGLDSPLPASHIPEGMPAGEAWARRTADVIAHEHGRTPQETVATWAAQAAALLATPEAADPELAARPVSVMGLRLPVADHFVVRAFEAWIHTDDIGRALGLPVPPPPDEHLWSLVRLAVRILGLALHDAAPVLLEVTGPTGTSWILGDDTGPVRAELTLAPVDFCLLVGGRHTPGGVPRGITGDEAAARNVLDRAASLAWL</sequence>
<accession>M3FQ94</accession>
<feature type="domain" description="Mycothiol-dependent maleylpyruvate isomerase metal-binding" evidence="3">
    <location>
        <begin position="97"/>
        <end position="235"/>
    </location>
</feature>
<evidence type="ECO:0000259" key="4">
    <source>
        <dbReference type="Pfam" id="PF13490"/>
    </source>
</evidence>
<dbReference type="Gene3D" id="1.20.120.450">
    <property type="entry name" value="dinb family like domain"/>
    <property type="match status" value="1"/>
</dbReference>
<keyword evidence="2" id="KW-0804">Transcription</keyword>
<evidence type="ECO:0008006" key="7">
    <source>
        <dbReference type="Google" id="ProtNLM"/>
    </source>
</evidence>